<evidence type="ECO:0000313" key="2">
    <source>
        <dbReference type="EMBL" id="BDS13386.1"/>
    </source>
</evidence>
<evidence type="ECO:0000259" key="1">
    <source>
        <dbReference type="Pfam" id="PF08241"/>
    </source>
</evidence>
<dbReference type="RefSeq" id="WP_264788664.1">
    <property type="nucleotide sequence ID" value="NZ_AP026867.1"/>
</dbReference>
<dbReference type="GO" id="GO:0008757">
    <property type="term" value="F:S-adenosylmethionine-dependent methyltransferase activity"/>
    <property type="evidence" value="ECO:0007669"/>
    <property type="project" value="InterPro"/>
</dbReference>
<keyword evidence="3" id="KW-1185">Reference proteome</keyword>
<dbReference type="KEGG" id="aup:AsAng_0041230"/>
<name>A0A916DUI4_9BACT</name>
<dbReference type="InterPro" id="IPR029063">
    <property type="entry name" value="SAM-dependent_MTases_sf"/>
</dbReference>
<dbReference type="SUPFAM" id="SSF53335">
    <property type="entry name" value="S-adenosyl-L-methionine-dependent methyltransferases"/>
    <property type="match status" value="1"/>
</dbReference>
<sequence length="192" mass="22521">MGIKLEIGCGKKPREGYLTCDIRDLPEVDYVCNANKLPFEDATVDEIYSRHVIEHFTLKEFLEILEEWNRVLKIGGTIYIICPNLLWHLKQVLEGDHASFYNKSSGKNDRFWGFGSLFGWQQDEYDLHKFGYYFELLQDILLEFGFGSIENLTNSGRGLENEPWHLEVSAKKEQKSLAYQDSRFFNHFDVKH</sequence>
<evidence type="ECO:0000313" key="3">
    <source>
        <dbReference type="Proteomes" id="UP001060919"/>
    </source>
</evidence>
<dbReference type="InterPro" id="IPR013216">
    <property type="entry name" value="Methyltransf_11"/>
</dbReference>
<dbReference type="Proteomes" id="UP001060919">
    <property type="component" value="Chromosome"/>
</dbReference>
<accession>A0A916DUI4</accession>
<gene>
    <name evidence="2" type="ORF">AsAng_0041230</name>
</gene>
<dbReference type="AlphaFoldDB" id="A0A916DUI4"/>
<reference evidence="2" key="1">
    <citation type="submission" date="2022-09" db="EMBL/GenBank/DDBJ databases">
        <title>Aureispira anguillicida sp. nov., isolated from Leptocephalus of Japanese eel Anguilla japonica.</title>
        <authorList>
            <person name="Yuasa K."/>
            <person name="Mekata T."/>
            <person name="Ikunari K."/>
        </authorList>
    </citation>
    <scope>NUCLEOTIDE SEQUENCE</scope>
    <source>
        <strain evidence="2">EL160426</strain>
    </source>
</reference>
<proteinExistence type="predicted"/>
<feature type="domain" description="Methyltransferase type 11" evidence="1">
    <location>
        <begin position="29"/>
        <end position="80"/>
    </location>
</feature>
<dbReference type="Gene3D" id="3.40.50.150">
    <property type="entry name" value="Vaccinia Virus protein VP39"/>
    <property type="match status" value="1"/>
</dbReference>
<dbReference type="EMBL" id="AP026867">
    <property type="protein sequence ID" value="BDS13386.1"/>
    <property type="molecule type" value="Genomic_DNA"/>
</dbReference>
<dbReference type="GO" id="GO:0032259">
    <property type="term" value="P:methylation"/>
    <property type="evidence" value="ECO:0007669"/>
    <property type="project" value="UniProtKB-KW"/>
</dbReference>
<dbReference type="Pfam" id="PF08241">
    <property type="entry name" value="Methyltransf_11"/>
    <property type="match status" value="1"/>
</dbReference>
<dbReference type="CDD" id="cd02440">
    <property type="entry name" value="AdoMet_MTases"/>
    <property type="match status" value="1"/>
</dbReference>
<keyword evidence="2" id="KW-0808">Transferase</keyword>
<protein>
    <submittedName>
        <fullName evidence="2">Methyltransferase domain-containing protein</fullName>
    </submittedName>
</protein>
<keyword evidence="2" id="KW-0489">Methyltransferase</keyword>
<organism evidence="2 3">
    <name type="scientific">Aureispira anguillae</name>
    <dbReference type="NCBI Taxonomy" id="2864201"/>
    <lineage>
        <taxon>Bacteria</taxon>
        <taxon>Pseudomonadati</taxon>
        <taxon>Bacteroidota</taxon>
        <taxon>Saprospiria</taxon>
        <taxon>Saprospirales</taxon>
        <taxon>Saprospiraceae</taxon>
        <taxon>Aureispira</taxon>
    </lineage>
</organism>